<keyword evidence="2" id="KW-1185">Reference proteome</keyword>
<dbReference type="Proteomes" id="UP000176037">
    <property type="component" value="Unassembled WGS sequence"/>
</dbReference>
<protein>
    <submittedName>
        <fullName evidence="1">Uncharacterized protein</fullName>
    </submittedName>
</protein>
<comment type="caution">
    <text evidence="1">The sequence shown here is derived from an EMBL/GenBank/DDBJ whole genome shotgun (WGS) entry which is preliminary data.</text>
</comment>
<evidence type="ECO:0000313" key="2">
    <source>
        <dbReference type="Proteomes" id="UP000176037"/>
    </source>
</evidence>
<dbReference type="STRING" id="1856405.BFC17_12035"/>
<dbReference type="AlphaFoldDB" id="A0A1E8FHV8"/>
<accession>A0A1E8FHV8</accession>
<evidence type="ECO:0000313" key="1">
    <source>
        <dbReference type="EMBL" id="OFI35489.1"/>
    </source>
</evidence>
<organism evidence="1 2">
    <name type="scientific">Alteromonas lipolytica</name>
    <dbReference type="NCBI Taxonomy" id="1856405"/>
    <lineage>
        <taxon>Bacteria</taxon>
        <taxon>Pseudomonadati</taxon>
        <taxon>Pseudomonadota</taxon>
        <taxon>Gammaproteobacteria</taxon>
        <taxon>Alteromonadales</taxon>
        <taxon>Alteromonadaceae</taxon>
        <taxon>Alteromonas/Salinimonas group</taxon>
        <taxon>Alteromonas</taxon>
    </lineage>
</organism>
<name>A0A1E8FHV8_9ALTE</name>
<proteinExistence type="predicted"/>
<dbReference type="RefSeq" id="WP_070175233.1">
    <property type="nucleotide sequence ID" value="NZ_BMJR01000006.1"/>
</dbReference>
<dbReference type="EMBL" id="MJIC01000009">
    <property type="protein sequence ID" value="OFI35489.1"/>
    <property type="molecule type" value="Genomic_DNA"/>
</dbReference>
<reference evidence="1 2" key="1">
    <citation type="submission" date="2016-09" db="EMBL/GenBank/DDBJ databases">
        <title>Alteromonas lipolytica, a new species isolated from sea water.</title>
        <authorList>
            <person name="Wu Y.-H."/>
            <person name="Cheng H."/>
            <person name="Xu X.-W."/>
        </authorList>
    </citation>
    <scope>NUCLEOTIDE SEQUENCE [LARGE SCALE GENOMIC DNA]</scope>
    <source>
        <strain evidence="1 2">JW12</strain>
    </source>
</reference>
<gene>
    <name evidence="1" type="ORF">BFC17_12035</name>
</gene>
<sequence>MERPLLKHIRNHEALFLEIARLRDCAIAEQLGLDNYEFSKTPKFISETGERFTIEPERSIILPDYNVFKGLKQALLERVPGLTIVNDSDCGYRYPTAALAGLDAPFIKRLRSEYFHRVDEDRSICRPVNLSYGIKSRGKADNRLEYEVWVPESQLEADPLPLLIRKYGEDLPHEVRHFAQQKPLIYGWMGVKRAAFEALYQNPAVMGDLVICIGLSVDAYNIGARPDLSFSPEAESSIAASNAEFEWEVMGYYAPEDAHYSHDELWAAINHSLSAIGDPISELYAADIMPIMESKTERILSTVYAQGITTEEIRELNLRPQEFLQTSSEHRVKPQDPNRKVNFLGRLNRLFYQPEHQLPSINTLHDLIAFSR</sequence>